<protein>
    <submittedName>
        <fullName evidence="1">Uncharacterized protein</fullName>
    </submittedName>
</protein>
<sequence>MYLGYEILGIQIKFQKSSLYDAELAPIDTIVLLLSGARPFSTTTIDLFTVFLISLSQPLQFGVQFCMFNSILFRTYVAKFQEKKRRITIHASIMLIVAQQNSSLTVV</sequence>
<comment type="caution">
    <text evidence="1">The sequence shown here is derived from an EMBL/GenBank/DDBJ whole genome shotgun (WGS) entry which is preliminary data.</text>
</comment>
<evidence type="ECO:0000313" key="1">
    <source>
        <dbReference type="EMBL" id="KAK4737899.1"/>
    </source>
</evidence>
<evidence type="ECO:0000313" key="2">
    <source>
        <dbReference type="Proteomes" id="UP001311915"/>
    </source>
</evidence>
<organism evidence="1 2">
    <name type="scientific">Solanum pinnatisectum</name>
    <name type="common">tansyleaf nightshade</name>
    <dbReference type="NCBI Taxonomy" id="50273"/>
    <lineage>
        <taxon>Eukaryota</taxon>
        <taxon>Viridiplantae</taxon>
        <taxon>Streptophyta</taxon>
        <taxon>Embryophyta</taxon>
        <taxon>Tracheophyta</taxon>
        <taxon>Spermatophyta</taxon>
        <taxon>Magnoliopsida</taxon>
        <taxon>eudicotyledons</taxon>
        <taxon>Gunneridae</taxon>
        <taxon>Pentapetalae</taxon>
        <taxon>asterids</taxon>
        <taxon>lamiids</taxon>
        <taxon>Solanales</taxon>
        <taxon>Solanaceae</taxon>
        <taxon>Solanoideae</taxon>
        <taxon>Solaneae</taxon>
        <taxon>Solanum</taxon>
    </lineage>
</organism>
<keyword evidence="2" id="KW-1185">Reference proteome</keyword>
<gene>
    <name evidence="1" type="ORF">R3W88_001596</name>
</gene>
<dbReference type="AlphaFoldDB" id="A0AAV9MLJ7"/>
<dbReference type="EMBL" id="JAWPEI010000001">
    <property type="protein sequence ID" value="KAK4737899.1"/>
    <property type="molecule type" value="Genomic_DNA"/>
</dbReference>
<name>A0AAV9MLJ7_9SOLN</name>
<accession>A0AAV9MLJ7</accession>
<reference evidence="1 2" key="1">
    <citation type="submission" date="2023-10" db="EMBL/GenBank/DDBJ databases">
        <title>Genome-Wide Identification Analysis in wild type Solanum Pinnatisectum Reveals Some Genes Defensing Phytophthora Infestans.</title>
        <authorList>
            <person name="Sun C."/>
        </authorList>
    </citation>
    <scope>NUCLEOTIDE SEQUENCE [LARGE SCALE GENOMIC DNA]</scope>
    <source>
        <strain evidence="1">LQN</strain>
        <tissue evidence="1">Leaf</tissue>
    </source>
</reference>
<dbReference type="Proteomes" id="UP001311915">
    <property type="component" value="Unassembled WGS sequence"/>
</dbReference>
<proteinExistence type="predicted"/>